<name>A0A1I4PT50_9FIRM</name>
<proteinExistence type="predicted"/>
<organism evidence="1 2">
    <name type="scientific">Pelosinus propionicus DSM 13327</name>
    <dbReference type="NCBI Taxonomy" id="1123291"/>
    <lineage>
        <taxon>Bacteria</taxon>
        <taxon>Bacillati</taxon>
        <taxon>Bacillota</taxon>
        <taxon>Negativicutes</taxon>
        <taxon>Selenomonadales</taxon>
        <taxon>Sporomusaceae</taxon>
        <taxon>Pelosinus</taxon>
    </lineage>
</organism>
<accession>A0A1I4PT50</accession>
<dbReference type="AlphaFoldDB" id="A0A1I4PT50"/>
<dbReference type="RefSeq" id="WP_090943874.1">
    <property type="nucleotide sequence ID" value="NZ_FOTS01000072.1"/>
</dbReference>
<dbReference type="SUPFAM" id="SSF46785">
    <property type="entry name" value="Winged helix' DNA-binding domain"/>
    <property type="match status" value="1"/>
</dbReference>
<dbReference type="Proteomes" id="UP000199520">
    <property type="component" value="Unassembled WGS sequence"/>
</dbReference>
<protein>
    <recommendedName>
        <fullName evidence="3">Helix-turn-helix domain-containing protein</fullName>
    </recommendedName>
</protein>
<dbReference type="OrthoDB" id="1258529at2"/>
<dbReference type="STRING" id="1123291.SAMN04490355_107221"/>
<gene>
    <name evidence="1" type="ORF">SAMN04490355_107221</name>
</gene>
<keyword evidence="2" id="KW-1185">Reference proteome</keyword>
<reference evidence="2" key="1">
    <citation type="submission" date="2016-10" db="EMBL/GenBank/DDBJ databases">
        <authorList>
            <person name="Varghese N."/>
            <person name="Submissions S."/>
        </authorList>
    </citation>
    <scope>NUCLEOTIDE SEQUENCE [LARGE SCALE GENOMIC DNA]</scope>
    <source>
        <strain evidence="2">DSM 13327</strain>
    </source>
</reference>
<dbReference type="InterPro" id="IPR036390">
    <property type="entry name" value="WH_DNA-bd_sf"/>
</dbReference>
<evidence type="ECO:0000313" key="2">
    <source>
        <dbReference type="Proteomes" id="UP000199520"/>
    </source>
</evidence>
<evidence type="ECO:0000313" key="1">
    <source>
        <dbReference type="EMBL" id="SFM31022.1"/>
    </source>
</evidence>
<dbReference type="EMBL" id="FOTS01000072">
    <property type="protein sequence ID" value="SFM31022.1"/>
    <property type="molecule type" value="Genomic_DNA"/>
</dbReference>
<evidence type="ECO:0008006" key="3">
    <source>
        <dbReference type="Google" id="ProtNLM"/>
    </source>
</evidence>
<sequence>MAKVVIKKNKENPFVQIYKEPLSDDRLSWKAKGIWAYLLSKPDDWVVRITDLIRRSKDSRDSVYTGLTELEKYGYLTRERCYNEKGQFMGYDYIIYEAPLPIEEVVIEKRKKSRKVKDQDMEKPYTEKPYMVEKPYMEKPYMEKPYTEKPMHNNKELIINNDRITTTTTTNVKDVVVEPLNFDITIDTVLEALKGLGINSINKEIIKAFIVDPEIGINEVEKQLINTQAEIARRKQSNLSPLRSVSGYFLEAVKGKYRVDEVEAIKDKIAKDKENQKLGEILIKQAEEELVASSEIHSPDLMERMKQIEEKIFATPKNRREIDWANEPNSLRKEVDWSNEPDSL</sequence>